<reference evidence="5 6" key="1">
    <citation type="submission" date="2018-11" db="EMBL/GenBank/DDBJ databases">
        <title>Genome sequence of Apiotrichum porosum DSM 27194.</title>
        <authorList>
            <person name="Aliyu H."/>
            <person name="Gorte O."/>
            <person name="Ochsenreither K."/>
        </authorList>
    </citation>
    <scope>NUCLEOTIDE SEQUENCE [LARGE SCALE GENOMIC DNA]</scope>
    <source>
        <strain evidence="5 6">DSM 27194</strain>
    </source>
</reference>
<feature type="compositionally biased region" description="Low complexity" evidence="4">
    <location>
        <begin position="349"/>
        <end position="364"/>
    </location>
</feature>
<evidence type="ECO:0000256" key="4">
    <source>
        <dbReference type="SAM" id="MobiDB-lite"/>
    </source>
</evidence>
<dbReference type="AlphaFoldDB" id="A0A427Y6I7"/>
<dbReference type="PANTHER" id="PTHR19919">
    <property type="entry name" value="WD REPEAT CONTAINING PROTEIN"/>
    <property type="match status" value="1"/>
</dbReference>
<dbReference type="Gene3D" id="2.130.10.10">
    <property type="entry name" value="YVTN repeat-like/Quinoprotein amine dehydrogenase"/>
    <property type="match status" value="1"/>
</dbReference>
<sequence length="406" mass="43772">MAHSNLLQYESTHPLYGIAFSQNPQHPQRIALTSYFTGPTNKLFVVDANASNGSGYTPTQDFHQLASGNLAFPATKVGWEPEQSLAGARHEGNGGRGELLATTGDVLRIWELKMWEGPDSNRVGYGRNGYMDTGADNYTLTERSMLSNSKQHMYNLPPITSFSWNPTAPASIVTCSTDTTATLWDINTSQALTQLIAHDRAVYDLSWLPQSSDIFVSVGADGSLRAFDLRQLEHSTILYETPNAAPLARIAFSNREQHMLACFSMDDSRTLILDMRSPGQPVAELLGHGAALSGIAWGNGGSSSGATGGGWIASCSDDAQLLLYDLTKPLPTEGETRPRSRNNDPYTLSSPATPSGRTPSPGTTRALEIQPVKAWSAPTEVNNLAFSHTGDVVGCVSGQRLNVLQL</sequence>
<protein>
    <submittedName>
        <fullName evidence="5">Uncharacterized protein</fullName>
    </submittedName>
</protein>
<dbReference type="GeneID" id="39589488"/>
<keyword evidence="6" id="KW-1185">Reference proteome</keyword>
<dbReference type="PROSITE" id="PS50082">
    <property type="entry name" value="WD_REPEATS_2"/>
    <property type="match status" value="2"/>
</dbReference>
<dbReference type="Pfam" id="PF00400">
    <property type="entry name" value="WD40"/>
    <property type="match status" value="2"/>
</dbReference>
<dbReference type="RefSeq" id="XP_028479459.1">
    <property type="nucleotide sequence ID" value="XM_028620487.1"/>
</dbReference>
<dbReference type="InterPro" id="IPR045159">
    <property type="entry name" value="DCAF7-like"/>
</dbReference>
<evidence type="ECO:0000256" key="3">
    <source>
        <dbReference type="PROSITE-ProRule" id="PRU00221"/>
    </source>
</evidence>
<proteinExistence type="predicted"/>
<dbReference type="SUPFAM" id="SSF50978">
    <property type="entry name" value="WD40 repeat-like"/>
    <property type="match status" value="1"/>
</dbReference>
<feature type="repeat" description="WD" evidence="3">
    <location>
        <begin position="195"/>
        <end position="237"/>
    </location>
</feature>
<dbReference type="InterPro" id="IPR019775">
    <property type="entry name" value="WD40_repeat_CS"/>
</dbReference>
<gene>
    <name evidence="5" type="ORF">EHS24_004945</name>
</gene>
<dbReference type="PROSITE" id="PS00678">
    <property type="entry name" value="WD_REPEATS_1"/>
    <property type="match status" value="1"/>
</dbReference>
<evidence type="ECO:0000313" key="6">
    <source>
        <dbReference type="Proteomes" id="UP000279236"/>
    </source>
</evidence>
<evidence type="ECO:0000313" key="5">
    <source>
        <dbReference type="EMBL" id="RSH86674.1"/>
    </source>
</evidence>
<comment type="caution">
    <text evidence="5">The sequence shown here is derived from an EMBL/GenBank/DDBJ whole genome shotgun (WGS) entry which is preliminary data.</text>
</comment>
<dbReference type="InterPro" id="IPR036322">
    <property type="entry name" value="WD40_repeat_dom_sf"/>
</dbReference>
<organism evidence="5 6">
    <name type="scientific">Apiotrichum porosum</name>
    <dbReference type="NCBI Taxonomy" id="105984"/>
    <lineage>
        <taxon>Eukaryota</taxon>
        <taxon>Fungi</taxon>
        <taxon>Dikarya</taxon>
        <taxon>Basidiomycota</taxon>
        <taxon>Agaricomycotina</taxon>
        <taxon>Tremellomycetes</taxon>
        <taxon>Trichosporonales</taxon>
        <taxon>Trichosporonaceae</taxon>
        <taxon>Apiotrichum</taxon>
    </lineage>
</organism>
<feature type="region of interest" description="Disordered" evidence="4">
    <location>
        <begin position="329"/>
        <end position="364"/>
    </location>
</feature>
<dbReference type="EMBL" id="RSCE01000002">
    <property type="protein sequence ID" value="RSH86674.1"/>
    <property type="molecule type" value="Genomic_DNA"/>
</dbReference>
<evidence type="ECO:0000256" key="2">
    <source>
        <dbReference type="ARBA" id="ARBA00022737"/>
    </source>
</evidence>
<dbReference type="Proteomes" id="UP000279236">
    <property type="component" value="Unassembled WGS sequence"/>
</dbReference>
<name>A0A427Y6I7_9TREE</name>
<keyword evidence="1 3" id="KW-0853">WD repeat</keyword>
<evidence type="ECO:0000256" key="1">
    <source>
        <dbReference type="ARBA" id="ARBA00022574"/>
    </source>
</evidence>
<dbReference type="InterPro" id="IPR001680">
    <property type="entry name" value="WD40_rpt"/>
</dbReference>
<keyword evidence="2" id="KW-0677">Repeat</keyword>
<dbReference type="OrthoDB" id="1284551at2759"/>
<accession>A0A427Y6I7</accession>
<dbReference type="InterPro" id="IPR015943">
    <property type="entry name" value="WD40/YVTN_repeat-like_dom_sf"/>
</dbReference>
<dbReference type="SMART" id="SM00320">
    <property type="entry name" value="WD40"/>
    <property type="match status" value="4"/>
</dbReference>
<dbReference type="STRING" id="105984.A0A427Y6I7"/>
<feature type="repeat" description="WD" evidence="3">
    <location>
        <begin position="159"/>
        <end position="194"/>
    </location>
</feature>